<accession>F0S2B9</accession>
<dbReference type="KEGG" id="dte:Dester_1507"/>
<dbReference type="AlphaFoldDB" id="F0S2B9"/>
<organism evidence="1 2">
    <name type="scientific">Desulfurobacterium thermolithotrophum (strain DSM 11699 / BSA)</name>
    <dbReference type="NCBI Taxonomy" id="868864"/>
    <lineage>
        <taxon>Bacteria</taxon>
        <taxon>Pseudomonadati</taxon>
        <taxon>Aquificota</taxon>
        <taxon>Aquificia</taxon>
        <taxon>Desulfurobacteriales</taxon>
        <taxon>Desulfurobacteriaceae</taxon>
        <taxon>Desulfurobacterium</taxon>
    </lineage>
</organism>
<dbReference type="STRING" id="868864.Dester_1507"/>
<dbReference type="Pfam" id="PF11576">
    <property type="entry name" value="HcgB"/>
    <property type="match status" value="1"/>
</dbReference>
<dbReference type="Gene3D" id="3.40.50.10150">
    <property type="entry name" value="B12-dependent dehydatase associated subunit"/>
    <property type="match status" value="1"/>
</dbReference>
<protein>
    <submittedName>
        <fullName evidence="1">Uncharacterized protein</fullName>
    </submittedName>
</protein>
<reference evidence="2" key="2">
    <citation type="submission" date="2011-02" db="EMBL/GenBank/DDBJ databases">
        <title>The complete genome of Desulfurobacterium thermolithotrophum DSM 11699.</title>
        <authorList>
            <consortium name="US DOE Joint Genome Institute (JGI-PGF)"/>
            <person name="Lucas S."/>
            <person name="Copeland A."/>
            <person name="Lapidus A."/>
            <person name="Bruce D."/>
            <person name="Goodwin L."/>
            <person name="Pitluck S."/>
            <person name="Kyrpides N."/>
            <person name="Mavromatis K."/>
            <person name="Pagani I."/>
            <person name="Ivanova N."/>
            <person name="Mikhailova N."/>
            <person name="Daligault H."/>
            <person name="Detter J.C."/>
            <person name="Tapia R."/>
            <person name="Han C."/>
            <person name="Land M."/>
            <person name="Hauser L."/>
            <person name="Markowitz V."/>
            <person name="Cheng J.-F."/>
            <person name="Hugenholtz P."/>
            <person name="Woyke T."/>
            <person name="Wu D."/>
            <person name="Spring S."/>
            <person name="Brambilla E."/>
            <person name="Klenk H.-P."/>
            <person name="Eisen J.A."/>
        </authorList>
    </citation>
    <scope>NUCLEOTIDE SEQUENCE [LARGE SCALE GENOMIC DNA]</scope>
    <source>
        <strain evidence="2">DSM 11699 / BSA</strain>
    </source>
</reference>
<dbReference type="Gene3D" id="1.10.287.470">
    <property type="entry name" value="Helix hairpin bin"/>
    <property type="match status" value="1"/>
</dbReference>
<evidence type="ECO:0000313" key="1">
    <source>
        <dbReference type="EMBL" id="ADY74134.1"/>
    </source>
</evidence>
<dbReference type="InterPro" id="IPR012019">
    <property type="entry name" value="HcgB"/>
</dbReference>
<dbReference type="eggNOG" id="COG4017">
    <property type="taxonomic scope" value="Bacteria"/>
</dbReference>
<dbReference type="Pfam" id="PF06690">
    <property type="entry name" value="HcgC"/>
    <property type="match status" value="1"/>
</dbReference>
<reference evidence="1 2" key="1">
    <citation type="journal article" date="2011" name="Stand. Genomic Sci.">
        <title>Complete genome sequence of the thermophilic sulfur-reducer Desulfurobacterium thermolithotrophum type strain (BSA(T)) from a deep-sea hydrothermal vent.</title>
        <authorList>
            <person name="Goker M."/>
            <person name="Daligault H."/>
            <person name="Mwirichia R."/>
            <person name="Lapidus A."/>
            <person name="Lucas S."/>
            <person name="Deshpande S."/>
            <person name="Pagani I."/>
            <person name="Tapia R."/>
            <person name="Cheng J.F."/>
            <person name="Goodwin L."/>
            <person name="Pitluck S."/>
            <person name="Liolios K."/>
            <person name="Ivanova N."/>
            <person name="Mavromatis K."/>
            <person name="Mikhailova N."/>
            <person name="Pati A."/>
            <person name="Chen A."/>
            <person name="Palaniappan K."/>
            <person name="Han C."/>
            <person name="Land M."/>
            <person name="Hauser L."/>
            <person name="Pan C."/>
            <person name="Brambilla E.M."/>
            <person name="Rohde M."/>
            <person name="Spring S."/>
            <person name="Sikorski J."/>
            <person name="Wirth R."/>
            <person name="Detter J.C."/>
            <person name="Woyke T."/>
            <person name="Bristow J."/>
            <person name="Eisen J.A."/>
            <person name="Markowitz V."/>
            <person name="Hugenholtz P."/>
            <person name="Kyrpides N.C."/>
            <person name="Klenk H.P."/>
        </authorList>
    </citation>
    <scope>NUCLEOTIDE SEQUENCE [LARGE SCALE GENOMIC DNA]</scope>
    <source>
        <strain evidence="2">DSM 11699 / BSA</strain>
    </source>
</reference>
<dbReference type="InParanoid" id="F0S2B9"/>
<name>F0S2B9_DESTD</name>
<dbReference type="eggNOG" id="COG4019">
    <property type="taxonomic scope" value="Bacteria"/>
</dbReference>
<proteinExistence type="predicted"/>
<dbReference type="HOGENOM" id="CLU_693943_0_0_0"/>
<gene>
    <name evidence="1" type="ordered locus">Dester_1507</name>
</gene>
<sequence>MLEEKLELFKNAFLESLVGNRKGDKPEETALLRERILKGKIGIVTNNKKKFTIAKKTISLFGIKNISQIEIPTEIFDLTEIPTLSKALAGRFFKNCNFYVARGRLGAPGSGALTIMIDEFGHVISAVTSPPHHLHKFSLETSVFLDIFRLLKRLGFTPSHNGITKRTKTVYSSLTPLKIAEKISEKKSIPLKNIRGKKLLIVGGYLDGIFFASILKDQFEKIHIFDIENSVLKLAELLGLKSFLPEKEFVYDVILDLTGFGGAICRDGKVSNFKGKMIISEVASGVQEFPKNGKPHFLLKLKKGKANTSGTMTLTVKTVRESAAKIEEIEGVLYAVPQLFFAESLLFNVKSAESFYELMEIPALTVSCKTETSLRTEDIDKKITEVIENFEFELERV</sequence>
<dbReference type="OrthoDB" id="10616at2"/>
<evidence type="ECO:0000313" key="2">
    <source>
        <dbReference type="Proteomes" id="UP000007102"/>
    </source>
</evidence>
<dbReference type="Proteomes" id="UP000007102">
    <property type="component" value="Chromosome"/>
</dbReference>
<keyword evidence="2" id="KW-1185">Reference proteome</keyword>
<dbReference type="InterPro" id="IPR009573">
    <property type="entry name" value="HcgC"/>
</dbReference>
<dbReference type="InterPro" id="IPR010254">
    <property type="entry name" value="B12-dep_deHydtase_bsu"/>
</dbReference>
<dbReference type="EMBL" id="CP002543">
    <property type="protein sequence ID" value="ADY74134.1"/>
    <property type="molecule type" value="Genomic_DNA"/>
</dbReference>
<dbReference type="RefSeq" id="WP_013639081.1">
    <property type="nucleotide sequence ID" value="NC_015185.1"/>
</dbReference>